<dbReference type="EMBL" id="MN740346">
    <property type="protein sequence ID" value="QHU01651.1"/>
    <property type="molecule type" value="Genomic_DNA"/>
</dbReference>
<dbReference type="AlphaFoldDB" id="A0A6C0JA23"/>
<evidence type="ECO:0008006" key="2">
    <source>
        <dbReference type="Google" id="ProtNLM"/>
    </source>
</evidence>
<evidence type="ECO:0000313" key="1">
    <source>
        <dbReference type="EMBL" id="QHU01651.1"/>
    </source>
</evidence>
<organism evidence="1">
    <name type="scientific">viral metagenome</name>
    <dbReference type="NCBI Taxonomy" id="1070528"/>
    <lineage>
        <taxon>unclassified sequences</taxon>
        <taxon>metagenomes</taxon>
        <taxon>organismal metagenomes</taxon>
    </lineage>
</organism>
<proteinExistence type="predicted"/>
<reference evidence="1" key="1">
    <citation type="journal article" date="2020" name="Nature">
        <title>Giant virus diversity and host interactions through global metagenomics.</title>
        <authorList>
            <person name="Schulz F."/>
            <person name="Roux S."/>
            <person name="Paez-Espino D."/>
            <person name="Jungbluth S."/>
            <person name="Walsh D.A."/>
            <person name="Denef V.J."/>
            <person name="McMahon K.D."/>
            <person name="Konstantinidis K.T."/>
            <person name="Eloe-Fadrosh E.A."/>
            <person name="Kyrpides N.C."/>
            <person name="Woyke T."/>
        </authorList>
    </citation>
    <scope>NUCLEOTIDE SEQUENCE</scope>
    <source>
        <strain evidence="1">GVMAG-M-3300025874-2</strain>
    </source>
</reference>
<accession>A0A6C0JA23</accession>
<name>A0A6C0JA23_9ZZZZ</name>
<protein>
    <recommendedName>
        <fullName evidence="2">Glycosyltransferase</fullName>
    </recommendedName>
</protein>
<sequence length="285" mass="34138">MIYILAITNITKYWHFPFYLFAKCISEVLTKKNIENKIVNRISHNNVKVITFTPWLKSILHNKSLKILFINSESVTSDKSINKYILNRSRNIKGICEYKMLNYLFDKKNINKKTIFLPPLYSPIIEQMYNNVNTINSKKTIDILFYGSINTRRKKILDYLKQSFNIKIINTSNYKQLLNYIHKSKIILILHYYEMSKSLDLYRLFYLLPNKAFVIHEDICKIENAMKMKYSKLIFSNIYNLKSTCRKYLSMSQTQRDCITNGIYHWYTKHHTLLNNFPTKFVNHM</sequence>